<dbReference type="PANTHER" id="PTHR42745">
    <property type="match status" value="1"/>
</dbReference>
<dbReference type="NCBIfam" id="TIGR00393">
    <property type="entry name" value="kpsF"/>
    <property type="match status" value="1"/>
</dbReference>
<dbReference type="CDD" id="cd05014">
    <property type="entry name" value="SIS_Kpsf"/>
    <property type="match status" value="1"/>
</dbReference>
<dbReference type="SUPFAM" id="SSF53697">
    <property type="entry name" value="SIS domain"/>
    <property type="match status" value="1"/>
</dbReference>
<feature type="site" description="Catalytically relevant" evidence="6">
    <location>
        <position position="118"/>
    </location>
</feature>
<dbReference type="SMART" id="SM00116">
    <property type="entry name" value="CBS"/>
    <property type="match status" value="2"/>
</dbReference>
<feature type="site" description="Catalytically relevant" evidence="6">
    <location>
        <position position="159"/>
    </location>
</feature>
<name>A0A7D7QPP6_9NOSO</name>
<dbReference type="Pfam" id="PF01380">
    <property type="entry name" value="SIS"/>
    <property type="match status" value="1"/>
</dbReference>
<dbReference type="CDD" id="cd04604">
    <property type="entry name" value="CBS_pair_SIS_assoc"/>
    <property type="match status" value="1"/>
</dbReference>
<evidence type="ECO:0000256" key="4">
    <source>
        <dbReference type="PIRNR" id="PIRNR004692"/>
    </source>
</evidence>
<dbReference type="GO" id="GO:1901135">
    <property type="term" value="P:carbohydrate derivative metabolic process"/>
    <property type="evidence" value="ECO:0007669"/>
    <property type="project" value="InterPro"/>
</dbReference>
<feature type="domain" description="CBS" evidence="8">
    <location>
        <begin position="286"/>
        <end position="339"/>
    </location>
</feature>
<dbReference type="GO" id="GO:0005975">
    <property type="term" value="P:carbohydrate metabolic process"/>
    <property type="evidence" value="ECO:0007669"/>
    <property type="project" value="InterPro"/>
</dbReference>
<keyword evidence="5" id="KW-0479">Metal-binding</keyword>
<dbReference type="GO" id="GO:0019146">
    <property type="term" value="F:arabinose-5-phosphate isomerase activity"/>
    <property type="evidence" value="ECO:0007669"/>
    <property type="project" value="UniProtKB-ARBA"/>
</dbReference>
<evidence type="ECO:0000256" key="7">
    <source>
        <dbReference type="PROSITE-ProRule" id="PRU00703"/>
    </source>
</evidence>
<dbReference type="PIRSF" id="PIRSF004692">
    <property type="entry name" value="KdsD_KpsF"/>
    <property type="match status" value="1"/>
</dbReference>
<dbReference type="GO" id="GO:0046872">
    <property type="term" value="F:metal ion binding"/>
    <property type="evidence" value="ECO:0007669"/>
    <property type="project" value="UniProtKB-KW"/>
</dbReference>
<gene>
    <name evidence="10" type="ORF">HUN01_24915</name>
</gene>
<keyword evidence="5" id="KW-0862">Zinc</keyword>
<dbReference type="Gene3D" id="3.40.50.10490">
    <property type="entry name" value="Glucose-6-phosphate isomerase like protein, domain 1"/>
    <property type="match status" value="1"/>
</dbReference>
<dbReference type="KEGG" id="ned:HUN01_24915"/>
<dbReference type="RefSeq" id="WP_181928424.1">
    <property type="nucleotide sequence ID" value="NZ_CP054698.1"/>
</dbReference>
<dbReference type="InterPro" id="IPR004800">
    <property type="entry name" value="KdsD/KpsF-type"/>
</dbReference>
<comment type="similarity">
    <text evidence="1 4">Belongs to the SIS family. GutQ/KpsF subfamily.</text>
</comment>
<dbReference type="PROSITE" id="PS51464">
    <property type="entry name" value="SIS"/>
    <property type="match status" value="1"/>
</dbReference>
<evidence type="ECO:0000256" key="1">
    <source>
        <dbReference type="ARBA" id="ARBA00008165"/>
    </source>
</evidence>
<dbReference type="EMBL" id="CP054698">
    <property type="protein sequence ID" value="QMS90665.1"/>
    <property type="molecule type" value="Genomic_DNA"/>
</dbReference>
<evidence type="ECO:0000256" key="3">
    <source>
        <dbReference type="ARBA" id="ARBA00023122"/>
    </source>
</evidence>
<dbReference type="Gene3D" id="3.10.580.10">
    <property type="entry name" value="CBS-domain"/>
    <property type="match status" value="1"/>
</dbReference>
<reference evidence="11" key="1">
    <citation type="submission" date="2020-06" db="EMBL/GenBank/DDBJ databases">
        <title>Nostoc edaphicum CCNP1411 genome.</title>
        <authorList>
            <person name="Fidor A."/>
            <person name="Grabski M."/>
            <person name="Gawor J."/>
            <person name="Gromadka R."/>
            <person name="Wegrzyn G."/>
            <person name="Mazur-Marzec H."/>
        </authorList>
    </citation>
    <scope>NUCLEOTIDE SEQUENCE [LARGE SCALE GENOMIC DNA]</scope>
    <source>
        <strain evidence="11">CCNP1411</strain>
    </source>
</reference>
<evidence type="ECO:0000313" key="10">
    <source>
        <dbReference type="EMBL" id="QMS90665.1"/>
    </source>
</evidence>
<dbReference type="AlphaFoldDB" id="A0A7D7QPP6"/>
<sequence length="339" mass="36082">MQNKRKILPLYVGGTKNHFQQVTEFLKLGAEAIAQTANKLQPQQVASAIQLLSVCKGKVVLVGVGKSGLIARKIAATLTSTGTVAVYLHPADALHGDLGIVTSNDVAILMSNSGETDELVEITPYLKKRQVPIITIVGNLSSTLARNADVVLDASVDKEACPLNLAPTTSTTVALAIGDAIAMTLMQVKGLTPEDFALNHPAGRLGKRLTLKVADIMHSGFENPIISPTATWLEVITAISQGGLGAVNVVDNLGQLLGIITDGDLRRSFQKIDPTKLERISSDAIMTKNPITVSPDYLAYDALQVMENRPSQISVMPVVDEQGICLGLIRLHDIVRSGL</sequence>
<proteinExistence type="inferred from homology"/>
<dbReference type="InterPro" id="IPR046348">
    <property type="entry name" value="SIS_dom_sf"/>
</dbReference>
<dbReference type="InterPro" id="IPR050986">
    <property type="entry name" value="GutQ/KpsF_isomerases"/>
</dbReference>
<dbReference type="InterPro" id="IPR035474">
    <property type="entry name" value="SIS_Kpsf"/>
</dbReference>
<keyword evidence="3 7" id="KW-0129">CBS domain</keyword>
<feature type="binding site" evidence="5">
    <location>
        <position position="89"/>
    </location>
    <ligand>
        <name>Zn(2+)</name>
        <dbReference type="ChEBI" id="CHEBI:29105"/>
    </ligand>
</feature>
<keyword evidence="2" id="KW-0677">Repeat</keyword>
<dbReference type="PANTHER" id="PTHR42745:SF1">
    <property type="entry name" value="ARABINOSE 5-PHOSPHATE ISOMERASE KDSD"/>
    <property type="match status" value="1"/>
</dbReference>
<feature type="domain" description="CBS" evidence="8">
    <location>
        <begin position="217"/>
        <end position="277"/>
    </location>
</feature>
<protein>
    <submittedName>
        <fullName evidence="10">KpsF/GutQ family sugar-phosphate isomerase</fullName>
    </submittedName>
</protein>
<dbReference type="InterPro" id="IPR001347">
    <property type="entry name" value="SIS_dom"/>
</dbReference>
<dbReference type="GO" id="GO:0097367">
    <property type="term" value="F:carbohydrate derivative binding"/>
    <property type="evidence" value="ECO:0007669"/>
    <property type="project" value="InterPro"/>
</dbReference>
<organism evidence="10 11">
    <name type="scientific">Nostoc edaphicum CCNP1411</name>
    <dbReference type="NCBI Taxonomy" id="1472755"/>
    <lineage>
        <taxon>Bacteria</taxon>
        <taxon>Bacillati</taxon>
        <taxon>Cyanobacteriota</taxon>
        <taxon>Cyanophyceae</taxon>
        <taxon>Nostocales</taxon>
        <taxon>Nostocaceae</taxon>
        <taxon>Nostoc</taxon>
    </lineage>
</organism>
<dbReference type="Pfam" id="PF00571">
    <property type="entry name" value="CBS"/>
    <property type="match status" value="2"/>
</dbReference>
<evidence type="ECO:0000259" key="9">
    <source>
        <dbReference type="PROSITE" id="PS51464"/>
    </source>
</evidence>
<feature type="site" description="Catalytically relevant" evidence="6">
    <location>
        <position position="66"/>
    </location>
</feature>
<keyword evidence="11" id="KW-1185">Reference proteome</keyword>
<dbReference type="InterPro" id="IPR046342">
    <property type="entry name" value="CBS_dom_sf"/>
</dbReference>
<dbReference type="FunFam" id="3.40.50.10490:FF:000011">
    <property type="entry name" value="Arabinose 5-phosphate isomerase"/>
    <property type="match status" value="1"/>
</dbReference>
<evidence type="ECO:0000259" key="8">
    <source>
        <dbReference type="PROSITE" id="PS51371"/>
    </source>
</evidence>
<feature type="site" description="Catalytically relevant" evidence="6">
    <location>
        <position position="200"/>
    </location>
</feature>
<dbReference type="PROSITE" id="PS51371">
    <property type="entry name" value="CBS"/>
    <property type="match status" value="2"/>
</dbReference>
<evidence type="ECO:0000256" key="5">
    <source>
        <dbReference type="PIRSR" id="PIRSR004692-2"/>
    </source>
</evidence>
<evidence type="ECO:0000313" key="11">
    <source>
        <dbReference type="Proteomes" id="UP000514713"/>
    </source>
</evidence>
<evidence type="ECO:0000256" key="6">
    <source>
        <dbReference type="PIRSR" id="PIRSR004692-3"/>
    </source>
</evidence>
<dbReference type="InterPro" id="IPR000644">
    <property type="entry name" value="CBS_dom"/>
</dbReference>
<accession>A0A7D7QPP6</accession>
<evidence type="ECO:0000256" key="2">
    <source>
        <dbReference type="ARBA" id="ARBA00022737"/>
    </source>
</evidence>
<feature type="domain" description="SIS" evidence="9">
    <location>
        <begin position="48"/>
        <end position="191"/>
    </location>
</feature>
<dbReference type="Proteomes" id="UP000514713">
    <property type="component" value="Chromosome"/>
</dbReference>
<keyword evidence="10" id="KW-0413">Isomerase</keyword>